<sequence>MTKLLSCRYNMDTNRVEARFADGSTLAIDCIAIEDEYGNTPTRRAELDWLLYNKPLEYAQLVLGGEIEHYLSLGCDHGILED</sequence>
<reference evidence="1 2" key="1">
    <citation type="submission" date="2023-10" db="EMBL/GenBank/DDBJ databases">
        <title>Host Genetic Regulation of Human Gut Microbial Structural Variation.</title>
        <authorList>
            <person name="Harmsen H.J.M."/>
        </authorList>
    </citation>
    <scope>NUCLEOTIDE SEQUENCE [LARGE SCALE GENOMIC DNA]</scope>
    <source>
        <strain evidence="1 2">HTF-F</strain>
    </source>
</reference>
<dbReference type="RefSeq" id="WP_118526362.1">
    <property type="nucleotide sequence ID" value="NZ_CP094473.1"/>
</dbReference>
<gene>
    <name evidence="1" type="ORF">RX402_02380</name>
</gene>
<dbReference type="EMBL" id="JAWHPR010000001">
    <property type="protein sequence ID" value="MDU8687602.1"/>
    <property type="molecule type" value="Genomic_DNA"/>
</dbReference>
<name>A0ABU3TWC3_9FIRM</name>
<dbReference type="Proteomes" id="UP001263246">
    <property type="component" value="Unassembled WGS sequence"/>
</dbReference>
<accession>A0ABU3TWC3</accession>
<protein>
    <submittedName>
        <fullName evidence="1">DUF6061 family protein</fullName>
    </submittedName>
</protein>
<organism evidence="1 2">
    <name type="scientific">Faecalibacterium wellingii</name>
    <dbReference type="NCBI Taxonomy" id="2929491"/>
    <lineage>
        <taxon>Bacteria</taxon>
        <taxon>Bacillati</taxon>
        <taxon>Bacillota</taxon>
        <taxon>Clostridia</taxon>
        <taxon>Eubacteriales</taxon>
        <taxon>Oscillospiraceae</taxon>
        <taxon>Faecalibacterium</taxon>
    </lineage>
</organism>
<dbReference type="Pfam" id="PF19537">
    <property type="entry name" value="DUF6061"/>
    <property type="match status" value="1"/>
</dbReference>
<dbReference type="InterPro" id="IPR045705">
    <property type="entry name" value="DUF6061"/>
</dbReference>
<comment type="caution">
    <text evidence="1">The sequence shown here is derived from an EMBL/GenBank/DDBJ whole genome shotgun (WGS) entry which is preliminary data.</text>
</comment>
<evidence type="ECO:0000313" key="2">
    <source>
        <dbReference type="Proteomes" id="UP001263246"/>
    </source>
</evidence>
<keyword evidence="2" id="KW-1185">Reference proteome</keyword>
<evidence type="ECO:0000313" key="1">
    <source>
        <dbReference type="EMBL" id="MDU8687602.1"/>
    </source>
</evidence>
<proteinExistence type="predicted"/>